<evidence type="ECO:0000256" key="1">
    <source>
        <dbReference type="ARBA" id="ARBA00022505"/>
    </source>
</evidence>
<accession>A0A3N9TLH4</accession>
<gene>
    <name evidence="4" type="ORF">EES38_01415</name>
</gene>
<dbReference type="InterPro" id="IPR005116">
    <property type="entry name" value="Transp-assoc_OB_typ1"/>
</dbReference>
<dbReference type="PROSITE" id="PS51866">
    <property type="entry name" value="MOP"/>
    <property type="match status" value="1"/>
</dbReference>
<name>A0A3N9TLH4_9VIBR</name>
<dbReference type="Pfam" id="PF03459">
    <property type="entry name" value="TOBE"/>
    <property type="match status" value="1"/>
</dbReference>
<evidence type="ECO:0000256" key="2">
    <source>
        <dbReference type="PROSITE-ProRule" id="PRU01213"/>
    </source>
</evidence>
<dbReference type="Gene3D" id="2.40.50.100">
    <property type="match status" value="1"/>
</dbReference>
<dbReference type="RefSeq" id="WP_124935384.1">
    <property type="nucleotide sequence ID" value="NZ_RJVQ01000001.1"/>
</dbReference>
<dbReference type="InterPro" id="IPR004606">
    <property type="entry name" value="Mop_domain"/>
</dbReference>
<sequence>MKLSARNQLSGTVTAIHEGAVNDEVLIELPGGTVIASIITKSAVETLGLKVGSSATAVVKATDVMVGIDD</sequence>
<feature type="domain" description="Mop" evidence="3">
    <location>
        <begin position="2"/>
        <end position="68"/>
    </location>
</feature>
<keyword evidence="5" id="KW-1185">Reference proteome</keyword>
<comment type="caution">
    <text evidence="4">The sequence shown here is derived from an EMBL/GenBank/DDBJ whole genome shotgun (WGS) entry which is preliminary data.</text>
</comment>
<dbReference type="InterPro" id="IPR008995">
    <property type="entry name" value="Mo/tungstate-bd_C_term_dom"/>
</dbReference>
<evidence type="ECO:0000313" key="4">
    <source>
        <dbReference type="EMBL" id="RQW64733.1"/>
    </source>
</evidence>
<dbReference type="EMBL" id="RJVQ01000001">
    <property type="protein sequence ID" value="RQW64733.1"/>
    <property type="molecule type" value="Genomic_DNA"/>
</dbReference>
<organism evidence="4 5">
    <name type="scientific">Vibrio viridaestus</name>
    <dbReference type="NCBI Taxonomy" id="2487322"/>
    <lineage>
        <taxon>Bacteria</taxon>
        <taxon>Pseudomonadati</taxon>
        <taxon>Pseudomonadota</taxon>
        <taxon>Gammaproteobacteria</taxon>
        <taxon>Vibrionales</taxon>
        <taxon>Vibrionaceae</taxon>
        <taxon>Vibrio</taxon>
    </lineage>
</organism>
<proteinExistence type="predicted"/>
<protein>
    <submittedName>
        <fullName evidence="4">Transporter</fullName>
    </submittedName>
</protein>
<dbReference type="AlphaFoldDB" id="A0A3N9TLH4"/>
<dbReference type="OrthoDB" id="9800709at2"/>
<evidence type="ECO:0000313" key="5">
    <source>
        <dbReference type="Proteomes" id="UP000281112"/>
    </source>
</evidence>
<dbReference type="Proteomes" id="UP000281112">
    <property type="component" value="Unassembled WGS sequence"/>
</dbReference>
<reference evidence="4 5" key="1">
    <citation type="submission" date="2018-11" db="EMBL/GenBank/DDBJ databases">
        <title>Vibrio LJC006 sp. nov., isolated from seawater during the bloom of the enteromorpha.</title>
        <authorList>
            <person name="Liang J."/>
        </authorList>
    </citation>
    <scope>NUCLEOTIDE SEQUENCE [LARGE SCALE GENOMIC DNA]</scope>
    <source>
        <strain evidence="4 5">LJC006</strain>
    </source>
</reference>
<evidence type="ECO:0000259" key="3">
    <source>
        <dbReference type="PROSITE" id="PS51866"/>
    </source>
</evidence>
<dbReference type="SUPFAM" id="SSF50331">
    <property type="entry name" value="MOP-like"/>
    <property type="match status" value="1"/>
</dbReference>
<dbReference type="GO" id="GO:0015689">
    <property type="term" value="P:molybdate ion transport"/>
    <property type="evidence" value="ECO:0007669"/>
    <property type="project" value="InterPro"/>
</dbReference>
<dbReference type="NCBIfam" id="TIGR00638">
    <property type="entry name" value="Mop"/>
    <property type="match status" value="1"/>
</dbReference>
<keyword evidence="1 2" id="KW-0500">Molybdenum</keyword>